<dbReference type="Proteomes" id="UP000649604">
    <property type="component" value="Unassembled WGS sequence"/>
</dbReference>
<dbReference type="EMBL" id="WJJP01000482">
    <property type="protein sequence ID" value="MBD3325851.1"/>
    <property type="molecule type" value="Genomic_DNA"/>
</dbReference>
<comment type="pathway">
    <text evidence="4">Amine and polyamine biosynthesis; spermidine biosynthesis; spermidine from putrescine: step 1/1.</text>
</comment>
<evidence type="ECO:0000256" key="2">
    <source>
        <dbReference type="ARBA" id="ARBA00022679"/>
    </source>
</evidence>
<dbReference type="GO" id="GO:0005886">
    <property type="term" value="C:plasma membrane"/>
    <property type="evidence" value="ECO:0007669"/>
    <property type="project" value="UniProtKB-SubCell"/>
</dbReference>
<dbReference type="GO" id="GO:0008295">
    <property type="term" value="P:spermidine biosynthetic process"/>
    <property type="evidence" value="ECO:0007669"/>
    <property type="project" value="UniProtKB-UniRule"/>
</dbReference>
<comment type="function">
    <text evidence="4">Catalyzes the irreversible transfer of a propylamine group from the amino donor S-adenosylmethioninamine (decarboxy-AdoMet) to putrescine (1,4-diaminobutane) to yield spermidine.</text>
</comment>
<comment type="caution">
    <text evidence="7">The sequence shown here is derived from an EMBL/GenBank/DDBJ whole genome shotgun (WGS) entry which is preliminary data.</text>
</comment>
<evidence type="ECO:0000313" key="7">
    <source>
        <dbReference type="EMBL" id="MBD3325851.1"/>
    </source>
</evidence>
<dbReference type="AlphaFoldDB" id="A0A9D5JXM9"/>
<keyword evidence="4" id="KW-0745">Spermidine biosynthesis</keyword>
<feature type="transmembrane region" description="Helical" evidence="4">
    <location>
        <begin position="665"/>
        <end position="686"/>
    </location>
</feature>
<dbReference type="Pfam" id="PF01564">
    <property type="entry name" value="Spermine_synth"/>
    <property type="match status" value="1"/>
</dbReference>
<feature type="transmembrane region" description="Helical" evidence="4">
    <location>
        <begin position="172"/>
        <end position="195"/>
    </location>
</feature>
<keyword evidence="4" id="KW-0812">Transmembrane</keyword>
<feature type="domain" description="PABS" evidence="6">
    <location>
        <begin position="221"/>
        <end position="470"/>
    </location>
</feature>
<comment type="caution">
    <text evidence="4 5">Lacks conserved residue(s) required for the propagation of feature annotation.</text>
</comment>
<feature type="transmembrane region" description="Helical" evidence="4">
    <location>
        <begin position="109"/>
        <end position="135"/>
    </location>
</feature>
<dbReference type="EC" id="2.5.1.16" evidence="4"/>
<name>A0A9D5JXM9_9BACT</name>
<feature type="transmembrane region" description="Helical" evidence="4">
    <location>
        <begin position="559"/>
        <end position="576"/>
    </location>
</feature>
<dbReference type="HAMAP" id="MF_00198">
    <property type="entry name" value="Spermidine_synth"/>
    <property type="match status" value="1"/>
</dbReference>
<comment type="subcellular location">
    <subcellularLocation>
        <location evidence="4">Cell membrane</location>
        <topology evidence="4">Multi-pass membrane protein</topology>
    </subcellularLocation>
</comment>
<dbReference type="InterPro" id="IPR036259">
    <property type="entry name" value="MFS_trans_sf"/>
</dbReference>
<comment type="subunit">
    <text evidence="4">Homodimer or homotetramer.</text>
</comment>
<feature type="transmembrane region" description="Helical" evidence="4">
    <location>
        <begin position="68"/>
        <end position="89"/>
    </location>
</feature>
<dbReference type="InterPro" id="IPR029063">
    <property type="entry name" value="SAM-dependent_MTases_sf"/>
</dbReference>
<dbReference type="InterPro" id="IPR001045">
    <property type="entry name" value="Spermi_synthase"/>
</dbReference>
<dbReference type="PROSITE" id="PS51006">
    <property type="entry name" value="PABS_2"/>
    <property type="match status" value="1"/>
</dbReference>
<dbReference type="Gene3D" id="3.40.50.150">
    <property type="entry name" value="Vaccinia Virus protein VP39"/>
    <property type="match status" value="1"/>
</dbReference>
<evidence type="ECO:0000256" key="1">
    <source>
        <dbReference type="ARBA" id="ARBA00007867"/>
    </source>
</evidence>
<feature type="transmembrane region" description="Helical" evidence="4">
    <location>
        <begin position="40"/>
        <end position="61"/>
    </location>
</feature>
<accession>A0A9D5JXM9</accession>
<evidence type="ECO:0000256" key="4">
    <source>
        <dbReference type="HAMAP-Rule" id="MF_00198"/>
    </source>
</evidence>
<keyword evidence="3 4" id="KW-0620">Polyamine biosynthesis</keyword>
<keyword evidence="4" id="KW-1133">Transmembrane helix</keyword>
<dbReference type="SUPFAM" id="SSF103473">
    <property type="entry name" value="MFS general substrate transporter"/>
    <property type="match status" value="1"/>
</dbReference>
<feature type="transmembrane region" description="Helical" evidence="4">
    <location>
        <begin position="207"/>
        <end position="228"/>
    </location>
</feature>
<sequence length="787" mass="86850">MYLRLLLLSYACLGGYALLVQVVCIREILVVFHGNELCLGIIFACWLGGIALGAGTASRLADRLHHRLPLYLSLLLLLCVLFPVQIASIRLLRHVLDVSPGAFIPPLKLLGGLLLTISPLSGCIGMTFPLACTLVPQSATQHIGRVYIAEAIGSMLSGILFTFVLVTRYHAFQIAAGAGMSLGVITALLSLYALRKDAPAFSRDTSSFTRLVGVIAIIGIGVYSYAVFSTTATALQQTTTEQRWQSMHPHIDRVNALDSKYQHLSLGTQAGQYVLFTNGQYASVFPDPYESATTAQFLLTQHPNPESVLLIGGGVEGLIAAMLQHPLQNLDYVELDPKLLDLLADYLPPETQDALNDPRFSLIYADGRYYVKHTHHRYDMVILNIPDPTNAMLNRFYTLEFFREIQAILNPGGVVITQIGASLHLQDRAANYTGSLYKTLTAVFPYVLVAPGTTNTYFAASEPNVITFEHDTLRRRYREHQIDSPYFSAYHYDMLLQPEQIAFATSTLRQGLDEFRLNTDLQPVTYFYSLLLWLQFSETSPERVSPPLTLRLFQALKDLPFWWFGVAMAGLVLLRLGYRYRSSPSSPGESTRFNCLWAITTTGFTGIALELILIFAFQNMYGYIYQKAGLIVAMFMVGLTVGGYISHRLISRGNSISFQPLQTRLLANEIALALFAALLPLGIRLLSRAHFSSSLEYLFMLLVGITGVLTGLEFPLASALYWQSHRNVGMTAGMLDSADHLGACCGSMLVGIVFIPLLGIPAACYVVSLLNGSSVVFLLVEKFVPKA</sequence>
<feature type="transmembrane region" description="Helical" evidence="4">
    <location>
        <begin position="147"/>
        <end position="166"/>
    </location>
</feature>
<dbReference type="SUPFAM" id="SSF53335">
    <property type="entry name" value="S-adenosyl-L-methionine-dependent methyltransferases"/>
    <property type="match status" value="1"/>
</dbReference>
<reference evidence="7" key="1">
    <citation type="submission" date="2019-11" db="EMBL/GenBank/DDBJ databases">
        <title>Microbial mats filling the niche in hypersaline microbial mats.</title>
        <authorList>
            <person name="Wong H.L."/>
            <person name="Macleod F.I."/>
            <person name="White R.A. III"/>
            <person name="Burns B.P."/>
        </authorList>
    </citation>
    <scope>NUCLEOTIDE SEQUENCE</scope>
    <source>
        <strain evidence="7">Rbin_158</strain>
    </source>
</reference>
<evidence type="ECO:0000256" key="5">
    <source>
        <dbReference type="PROSITE-ProRule" id="PRU00354"/>
    </source>
</evidence>
<dbReference type="GO" id="GO:0004766">
    <property type="term" value="F:spermidine synthase activity"/>
    <property type="evidence" value="ECO:0007669"/>
    <property type="project" value="UniProtKB-UniRule"/>
</dbReference>
<evidence type="ECO:0000259" key="6">
    <source>
        <dbReference type="PROSITE" id="PS51006"/>
    </source>
</evidence>
<evidence type="ECO:0000313" key="8">
    <source>
        <dbReference type="Proteomes" id="UP000649604"/>
    </source>
</evidence>
<feature type="binding site" evidence="4">
    <location>
        <position position="334"/>
    </location>
    <ligand>
        <name>S-methyl-5'-thioadenosine</name>
        <dbReference type="ChEBI" id="CHEBI:17509"/>
    </ligand>
</feature>
<organism evidence="7 8">
    <name type="scientific">candidate division KSB3 bacterium</name>
    <dbReference type="NCBI Taxonomy" id="2044937"/>
    <lineage>
        <taxon>Bacteria</taxon>
        <taxon>candidate division KSB3</taxon>
    </lineage>
</organism>
<feature type="transmembrane region" description="Helical" evidence="4">
    <location>
        <begin position="698"/>
        <end position="721"/>
    </location>
</feature>
<feature type="transmembrane region" description="Helical" evidence="4">
    <location>
        <begin position="596"/>
        <end position="617"/>
    </location>
</feature>
<comment type="caution">
    <text evidence="4">Lacks the conserved Asp active site.</text>
</comment>
<dbReference type="CDD" id="cd02440">
    <property type="entry name" value="AdoMet_MTases"/>
    <property type="match status" value="1"/>
</dbReference>
<keyword evidence="4" id="KW-0472">Membrane</keyword>
<comment type="similarity">
    <text evidence="1 4">Belongs to the spermidine/spermine synthase family.</text>
</comment>
<keyword evidence="4" id="KW-1003">Cell membrane</keyword>
<comment type="catalytic activity">
    <reaction evidence="4">
        <text>S-adenosyl 3-(methylsulfanyl)propylamine + putrescine = S-methyl-5'-thioadenosine + spermidine + H(+)</text>
        <dbReference type="Rhea" id="RHEA:12721"/>
        <dbReference type="ChEBI" id="CHEBI:15378"/>
        <dbReference type="ChEBI" id="CHEBI:17509"/>
        <dbReference type="ChEBI" id="CHEBI:57443"/>
        <dbReference type="ChEBI" id="CHEBI:57834"/>
        <dbReference type="ChEBI" id="CHEBI:326268"/>
        <dbReference type="EC" id="2.5.1.16"/>
    </reaction>
</comment>
<keyword evidence="2 4" id="KW-0808">Transferase</keyword>
<protein>
    <recommendedName>
        <fullName evidence="4">Polyamine aminopropyltransferase</fullName>
    </recommendedName>
    <alternativeName>
        <fullName evidence="4">Putrescine aminopropyltransferase</fullName>
        <shortName evidence="4">PAPT</shortName>
    </alternativeName>
    <alternativeName>
        <fullName evidence="4">Spermidine synthase</fullName>
        <shortName evidence="4">SPDS</shortName>
        <shortName evidence="4">SPDSY</shortName>
        <ecNumber evidence="4">2.5.1.16</ecNumber>
    </alternativeName>
</protein>
<feature type="transmembrane region" description="Helical" evidence="4">
    <location>
        <begin position="623"/>
        <end position="645"/>
    </location>
</feature>
<feature type="binding site" evidence="4">
    <location>
        <position position="262"/>
    </location>
    <ligand>
        <name>S-methyl-5'-thioadenosine</name>
        <dbReference type="ChEBI" id="CHEBI:17509"/>
    </ligand>
</feature>
<evidence type="ECO:0000256" key="3">
    <source>
        <dbReference type="ARBA" id="ARBA00023115"/>
    </source>
</evidence>
<feature type="transmembrane region" description="Helical" evidence="4">
    <location>
        <begin position="741"/>
        <end position="759"/>
    </location>
</feature>
<dbReference type="PANTHER" id="PTHR43317">
    <property type="entry name" value="THERMOSPERMINE SYNTHASE ACAULIS5"/>
    <property type="match status" value="1"/>
</dbReference>
<proteinExistence type="inferred from homology"/>
<dbReference type="InterPro" id="IPR030374">
    <property type="entry name" value="PABS"/>
</dbReference>
<dbReference type="PANTHER" id="PTHR43317:SF3">
    <property type="entry name" value="BLR2883 PROTEIN"/>
    <property type="match status" value="1"/>
</dbReference>
<feature type="binding site" evidence="4">
    <location>
        <begin position="366"/>
        <end position="367"/>
    </location>
    <ligand>
        <name>S-methyl-5'-thioadenosine</name>
        <dbReference type="ChEBI" id="CHEBI:17509"/>
    </ligand>
</feature>
<gene>
    <name evidence="4" type="primary">speE</name>
    <name evidence="7" type="ORF">GF339_14795</name>
</gene>